<organism evidence="1 2">
    <name type="scientific">Datura stramonium</name>
    <name type="common">Jimsonweed</name>
    <name type="synonym">Common thornapple</name>
    <dbReference type="NCBI Taxonomy" id="4076"/>
    <lineage>
        <taxon>Eukaryota</taxon>
        <taxon>Viridiplantae</taxon>
        <taxon>Streptophyta</taxon>
        <taxon>Embryophyta</taxon>
        <taxon>Tracheophyta</taxon>
        <taxon>Spermatophyta</taxon>
        <taxon>Magnoliopsida</taxon>
        <taxon>eudicotyledons</taxon>
        <taxon>Gunneridae</taxon>
        <taxon>Pentapetalae</taxon>
        <taxon>asterids</taxon>
        <taxon>lamiids</taxon>
        <taxon>Solanales</taxon>
        <taxon>Solanaceae</taxon>
        <taxon>Solanoideae</taxon>
        <taxon>Datureae</taxon>
        <taxon>Datura</taxon>
    </lineage>
</organism>
<gene>
    <name evidence="1" type="ORF">HAX54_039690</name>
</gene>
<reference evidence="1 2" key="1">
    <citation type="journal article" date="2021" name="BMC Genomics">
        <title>Datura genome reveals duplications of psychoactive alkaloid biosynthetic genes and high mutation rate following tissue culture.</title>
        <authorList>
            <person name="Rajewski A."/>
            <person name="Carter-House D."/>
            <person name="Stajich J."/>
            <person name="Litt A."/>
        </authorList>
    </citation>
    <scope>NUCLEOTIDE SEQUENCE [LARGE SCALE GENOMIC DNA]</scope>
    <source>
        <strain evidence="1">AR-01</strain>
    </source>
</reference>
<keyword evidence="2" id="KW-1185">Reference proteome</keyword>
<evidence type="ECO:0000313" key="1">
    <source>
        <dbReference type="EMBL" id="MCE0481711.1"/>
    </source>
</evidence>
<protein>
    <submittedName>
        <fullName evidence="1">Uncharacterized protein</fullName>
    </submittedName>
</protein>
<accession>A0ABS8VMA5</accession>
<sequence>MSFEDMIFSFGLFDWAFNDSKSTWSNNQTTTSIVVPRRRSLEASGMFNLYGLSDENIVCATFDDACIGDKQRWIEGQINLSSSGTTPSIDHRAYSRYGGYAKDVLALNRVLEMLKTDASDLEGRYLDLELLVLIQRAQTSHGAWIRFPDRRSMDHRRDWFGYLGNPKQSNLRNFRVQQ</sequence>
<dbReference type="Proteomes" id="UP000823775">
    <property type="component" value="Unassembled WGS sequence"/>
</dbReference>
<name>A0ABS8VMA5_DATST</name>
<proteinExistence type="predicted"/>
<evidence type="ECO:0000313" key="2">
    <source>
        <dbReference type="Proteomes" id="UP000823775"/>
    </source>
</evidence>
<comment type="caution">
    <text evidence="1">The sequence shown here is derived from an EMBL/GenBank/DDBJ whole genome shotgun (WGS) entry which is preliminary data.</text>
</comment>
<dbReference type="EMBL" id="JACEIK010005522">
    <property type="protein sequence ID" value="MCE0481711.1"/>
    <property type="molecule type" value="Genomic_DNA"/>
</dbReference>